<evidence type="ECO:0000313" key="5">
    <source>
        <dbReference type="EMBL" id="SNY50986.1"/>
    </source>
</evidence>
<keyword evidence="1" id="KW-0056">Arginine metabolism</keyword>
<dbReference type="GO" id="GO:0008791">
    <property type="term" value="F:arginine N-succinyltransferase activity"/>
    <property type="evidence" value="ECO:0007669"/>
    <property type="project" value="UniProtKB-UniRule"/>
</dbReference>
<keyword evidence="3" id="KW-0012">Acyltransferase</keyword>
<reference evidence="6" key="1">
    <citation type="submission" date="2017-09" db="EMBL/GenBank/DDBJ databases">
        <authorList>
            <person name="Varghese N."/>
            <person name="Submissions S."/>
        </authorList>
    </citation>
    <scope>NUCLEOTIDE SEQUENCE [LARGE SCALE GENOMIC DNA]</scope>
    <source>
        <strain evidence="6">CGMCC 1.12461</strain>
    </source>
</reference>
<dbReference type="RefSeq" id="WP_097110995.1">
    <property type="nucleotide sequence ID" value="NZ_OBEB01000003.1"/>
</dbReference>
<dbReference type="Gene3D" id="2.40.40.20">
    <property type="match status" value="1"/>
</dbReference>
<protein>
    <recommendedName>
        <fullName evidence="4">Arginine N-succinyltransferase</fullName>
        <ecNumber evidence="4">2.3.1.109</ecNumber>
    </recommendedName>
</protein>
<dbReference type="PANTHER" id="PTHR30420:SF1">
    <property type="entry name" value="ARGININE N-SUCCINYLTRANSFERASE"/>
    <property type="match status" value="1"/>
</dbReference>
<dbReference type="NCBIfam" id="TIGR03244">
    <property type="entry name" value="arg_catab_AstA"/>
    <property type="match status" value="1"/>
</dbReference>
<dbReference type="InterPro" id="IPR017650">
    <property type="entry name" value="Arginine_N-succinylTrfase"/>
</dbReference>
<dbReference type="SUPFAM" id="SSF55729">
    <property type="entry name" value="Acyl-CoA N-acyltransferases (Nat)"/>
    <property type="match status" value="1"/>
</dbReference>
<evidence type="ECO:0000256" key="3">
    <source>
        <dbReference type="ARBA" id="ARBA00023315"/>
    </source>
</evidence>
<evidence type="ECO:0000256" key="1">
    <source>
        <dbReference type="ARBA" id="ARBA00022503"/>
    </source>
</evidence>
<evidence type="ECO:0000256" key="4">
    <source>
        <dbReference type="NCBIfam" id="TIGR03244"/>
    </source>
</evidence>
<evidence type="ECO:0000313" key="6">
    <source>
        <dbReference type="Proteomes" id="UP000219353"/>
    </source>
</evidence>
<dbReference type="AlphaFoldDB" id="A0A285IV58"/>
<keyword evidence="6" id="KW-1185">Reference proteome</keyword>
<keyword evidence="2 5" id="KW-0808">Transferase</keyword>
<dbReference type="InterPro" id="IPR016181">
    <property type="entry name" value="Acyl_CoA_acyltransferase"/>
</dbReference>
<dbReference type="OrthoDB" id="21121at2"/>
<organism evidence="5 6">
    <name type="scientific">Arsukibacterium tuosuense</name>
    <dbReference type="NCBI Taxonomy" id="1323745"/>
    <lineage>
        <taxon>Bacteria</taxon>
        <taxon>Pseudomonadati</taxon>
        <taxon>Pseudomonadota</taxon>
        <taxon>Gammaproteobacteria</taxon>
        <taxon>Chromatiales</taxon>
        <taxon>Chromatiaceae</taxon>
        <taxon>Arsukibacterium</taxon>
    </lineage>
</organism>
<evidence type="ECO:0000256" key="2">
    <source>
        <dbReference type="ARBA" id="ARBA00022679"/>
    </source>
</evidence>
<dbReference type="Proteomes" id="UP000219353">
    <property type="component" value="Unassembled WGS sequence"/>
</dbReference>
<dbReference type="EC" id="2.3.1.109" evidence="4"/>
<accession>A0A285IV58</accession>
<gene>
    <name evidence="5" type="ORF">SAMN06297280_1725</name>
</gene>
<dbReference type="Pfam" id="PF04958">
    <property type="entry name" value="AstA"/>
    <property type="match status" value="1"/>
</dbReference>
<dbReference type="PANTHER" id="PTHR30420">
    <property type="entry name" value="N-SUCCINYLARGININE DIHYDROLASE"/>
    <property type="match status" value="1"/>
</dbReference>
<dbReference type="NCBIfam" id="TIGR03243">
    <property type="entry name" value="arg_catab_AOST"/>
    <property type="match status" value="1"/>
</dbReference>
<sequence>MLVIRPITSADFAALKQIAIESGHGFTSLPVHDGRLTQKIKHAEQSFNVDVTAPGDQGYLFVLEDTTSGEIVGTTGIEAAVGLQTPLYHFQQNTVIHHSAELNVMNQLRTLTLCNDYTGASEICTLFLRESYRRNHAGRFLSKVRFLFMAEHPQRFASKVIAEMRGAADKDGQPPFWHWLQKLFLTIDFPTADQLIGVGKKAFIAELMPRHPIYVGLLPESAQAVIGQVHENTKPALRMLEKEGFSHRGYIDLFDAGPTVEAPLHQIKSVAASRKVPVKVAASAEEAQGEYTLAVANTEIKDFRASFGKTARVDEQSNTLIISPQLAEILQLSNGEMARFINLDQA</sequence>
<proteinExistence type="predicted"/>
<dbReference type="InterPro" id="IPR007041">
    <property type="entry name" value="Arg_succinylTrfase_AstA/AruG"/>
</dbReference>
<name>A0A285IV58_9GAMM</name>
<dbReference type="GO" id="GO:0006527">
    <property type="term" value="P:L-arginine catabolic process"/>
    <property type="evidence" value="ECO:0007669"/>
    <property type="project" value="UniProtKB-UniRule"/>
</dbReference>
<dbReference type="EMBL" id="OBEB01000003">
    <property type="protein sequence ID" value="SNY50986.1"/>
    <property type="molecule type" value="Genomic_DNA"/>
</dbReference>